<organism evidence="4 5">
    <name type="scientific">Gulosibacter macacae</name>
    <dbReference type="NCBI Taxonomy" id="2488791"/>
    <lineage>
        <taxon>Bacteria</taxon>
        <taxon>Bacillati</taxon>
        <taxon>Actinomycetota</taxon>
        <taxon>Actinomycetes</taxon>
        <taxon>Micrococcales</taxon>
        <taxon>Microbacteriaceae</taxon>
        <taxon>Gulosibacter</taxon>
    </lineage>
</organism>
<dbReference type="Proteomes" id="UP000274391">
    <property type="component" value="Unassembled WGS sequence"/>
</dbReference>
<dbReference type="CDD" id="cd05233">
    <property type="entry name" value="SDR_c"/>
    <property type="match status" value="1"/>
</dbReference>
<reference evidence="4 5" key="1">
    <citation type="submission" date="2018-11" db="EMBL/GenBank/DDBJ databases">
        <title>YIM 102482-1 draft genome.</title>
        <authorList>
            <person name="Li G."/>
            <person name="Jiang Y."/>
        </authorList>
    </citation>
    <scope>NUCLEOTIDE SEQUENCE [LARGE SCALE GENOMIC DNA]</scope>
    <source>
        <strain evidence="4 5">YIM 102482-1</strain>
    </source>
</reference>
<dbReference type="FunFam" id="3.40.50.720:FF:000084">
    <property type="entry name" value="Short-chain dehydrogenase reductase"/>
    <property type="match status" value="1"/>
</dbReference>
<dbReference type="InterPro" id="IPR036291">
    <property type="entry name" value="NAD(P)-bd_dom_sf"/>
</dbReference>
<gene>
    <name evidence="4" type="ORF">EG850_13090</name>
</gene>
<dbReference type="PRINTS" id="PR00081">
    <property type="entry name" value="GDHRDH"/>
</dbReference>
<proteinExistence type="inferred from homology"/>
<comment type="similarity">
    <text evidence="1 3">Belongs to the short-chain dehydrogenases/reductases (SDR) family.</text>
</comment>
<name>A0A3P3VT91_9MICO</name>
<dbReference type="PRINTS" id="PR00080">
    <property type="entry name" value="SDRFAMILY"/>
</dbReference>
<evidence type="ECO:0000313" key="5">
    <source>
        <dbReference type="Proteomes" id="UP000274391"/>
    </source>
</evidence>
<dbReference type="InterPro" id="IPR002347">
    <property type="entry name" value="SDR_fam"/>
</dbReference>
<evidence type="ECO:0000256" key="1">
    <source>
        <dbReference type="ARBA" id="ARBA00006484"/>
    </source>
</evidence>
<evidence type="ECO:0000256" key="3">
    <source>
        <dbReference type="RuleBase" id="RU000363"/>
    </source>
</evidence>
<accession>A0A3P3VT91</accession>
<dbReference type="Pfam" id="PF00106">
    <property type="entry name" value="adh_short"/>
    <property type="match status" value="1"/>
</dbReference>
<comment type="caution">
    <text evidence="4">The sequence shown here is derived from an EMBL/GenBank/DDBJ whole genome shotgun (WGS) entry which is preliminary data.</text>
</comment>
<dbReference type="PANTHER" id="PTHR43639">
    <property type="entry name" value="OXIDOREDUCTASE, SHORT-CHAIN DEHYDROGENASE/REDUCTASE FAMILY (AFU_ORTHOLOGUE AFUA_5G02870)"/>
    <property type="match status" value="1"/>
</dbReference>
<sequence length="275" mass="27828">MSFPFSDVSAEPIANLIALNGRAALVTGGAQGLGRAIAERLAEAGANIALADLNVELASESALAIGARYGVKAVGVRMDVTDEKSVSEAAAEAAAAIGAPTIWVNNAGLFPSIPVAHMSVEAWDQVYAVNTRGTFLGAREAVNQMTGNGGVIVNIVSTAGFQAPAAGLSAYVGSKHAVRGMTKAMALEFAPLGIRVLGVAPSYVPTEGNIAMATAMMAEAVAAGIEIPPMDVMSQSLIGRTGTPDDIARVVLFAASDLSMIMTGSVLLADAGETI</sequence>
<dbReference type="OrthoDB" id="517007at2"/>
<dbReference type="AlphaFoldDB" id="A0A3P3VT91"/>
<dbReference type="GO" id="GO:0016491">
    <property type="term" value="F:oxidoreductase activity"/>
    <property type="evidence" value="ECO:0007669"/>
    <property type="project" value="UniProtKB-KW"/>
</dbReference>
<dbReference type="SUPFAM" id="SSF51735">
    <property type="entry name" value="NAD(P)-binding Rossmann-fold domains"/>
    <property type="match status" value="1"/>
</dbReference>
<keyword evidence="5" id="KW-1185">Reference proteome</keyword>
<evidence type="ECO:0000313" key="4">
    <source>
        <dbReference type="EMBL" id="RRJ85537.1"/>
    </source>
</evidence>
<evidence type="ECO:0000256" key="2">
    <source>
        <dbReference type="ARBA" id="ARBA00023002"/>
    </source>
</evidence>
<protein>
    <submittedName>
        <fullName evidence="4">SDR family oxidoreductase</fullName>
    </submittedName>
</protein>
<keyword evidence="2" id="KW-0560">Oxidoreductase</keyword>
<dbReference type="Gene3D" id="3.40.50.720">
    <property type="entry name" value="NAD(P)-binding Rossmann-like Domain"/>
    <property type="match status" value="1"/>
</dbReference>
<dbReference type="EMBL" id="RQVS01000030">
    <property type="protein sequence ID" value="RRJ85537.1"/>
    <property type="molecule type" value="Genomic_DNA"/>
</dbReference>
<dbReference type="PANTHER" id="PTHR43639:SF1">
    <property type="entry name" value="SHORT-CHAIN DEHYDROGENASE_REDUCTASE FAMILY PROTEIN"/>
    <property type="match status" value="1"/>
</dbReference>